<protein>
    <recommendedName>
        <fullName evidence="7">UDP-N-acetylmuramoylalanine--D-glutamate ligase</fullName>
        <ecNumber evidence="7">6.3.2.9</ecNumber>
    </recommendedName>
</protein>
<dbReference type="InterPro" id="IPR036615">
    <property type="entry name" value="Mur_ligase_C_dom_sf"/>
</dbReference>
<gene>
    <name evidence="10" type="ORF">J120_03810</name>
</gene>
<comment type="catalytic activity">
    <reaction evidence="7">
        <text>UDP-N-acetyl-alpha-D-muramoyl-L-alanine + D-glutamate + ATP = UDP-N-acetyl-alpha-D-muramoyl-L-alanyl-D-glutamate + ADP + phosphate + H(+)</text>
        <dbReference type="Rhea" id="RHEA:16429"/>
        <dbReference type="ChEBI" id="CHEBI:15378"/>
        <dbReference type="ChEBI" id="CHEBI:29986"/>
        <dbReference type="ChEBI" id="CHEBI:30616"/>
        <dbReference type="ChEBI" id="CHEBI:43474"/>
        <dbReference type="ChEBI" id="CHEBI:83898"/>
        <dbReference type="ChEBI" id="CHEBI:83900"/>
        <dbReference type="ChEBI" id="CHEBI:456216"/>
        <dbReference type="EC" id="6.3.2.9"/>
    </reaction>
</comment>
<dbReference type="Proteomes" id="UP000032214">
    <property type="component" value="Unassembled WGS sequence"/>
</dbReference>
<dbReference type="GO" id="GO:0005524">
    <property type="term" value="F:ATP binding"/>
    <property type="evidence" value="ECO:0007669"/>
    <property type="project" value="UniProtKB-KW"/>
</dbReference>
<evidence type="ECO:0000256" key="3">
    <source>
        <dbReference type="ARBA" id="ARBA00022490"/>
    </source>
</evidence>
<proteinExistence type="predicted"/>
<evidence type="ECO:0000256" key="6">
    <source>
        <dbReference type="ARBA" id="ARBA00022840"/>
    </source>
</evidence>
<comment type="pathway">
    <text evidence="2 7">Cell wall biogenesis; peptidoglycan biosynthesis.</text>
</comment>
<evidence type="ECO:0000313" key="11">
    <source>
        <dbReference type="Proteomes" id="UP000032214"/>
    </source>
</evidence>
<dbReference type="Gene3D" id="3.90.190.20">
    <property type="entry name" value="Mur ligase, C-terminal domain"/>
    <property type="match status" value="1"/>
</dbReference>
<evidence type="ECO:0000256" key="1">
    <source>
        <dbReference type="ARBA" id="ARBA00004496"/>
    </source>
</evidence>
<dbReference type="Pfam" id="PF21799">
    <property type="entry name" value="MurD-like_N"/>
    <property type="match status" value="1"/>
</dbReference>
<dbReference type="PANTHER" id="PTHR43692:SF1">
    <property type="entry name" value="UDP-N-ACETYLMURAMOYLALANINE--D-GLUTAMATE LIGASE"/>
    <property type="match status" value="1"/>
</dbReference>
<evidence type="ECO:0000313" key="10">
    <source>
        <dbReference type="EMBL" id="KIX85046.1"/>
    </source>
</evidence>
<keyword evidence="5" id="KW-0547">Nucleotide-binding</keyword>
<keyword evidence="4" id="KW-0436">Ligase</keyword>
<dbReference type="STRING" id="1306947.J120_03810"/>
<comment type="function">
    <text evidence="7">Cell wall formation. Catalyzes the addition of glutamate to the nucleotide precursor UDP-N-acetylmuramoyl-L-alanine (UMA).</text>
</comment>
<dbReference type="SUPFAM" id="SSF51984">
    <property type="entry name" value="MurCD N-terminal domain"/>
    <property type="match status" value="1"/>
</dbReference>
<dbReference type="GO" id="GO:0005737">
    <property type="term" value="C:cytoplasm"/>
    <property type="evidence" value="ECO:0007669"/>
    <property type="project" value="UniProtKB-SubCell"/>
</dbReference>
<feature type="domain" description="Mur ligase C-terminal" evidence="8">
    <location>
        <begin position="312"/>
        <end position="424"/>
    </location>
</feature>
<evidence type="ECO:0000256" key="4">
    <source>
        <dbReference type="ARBA" id="ARBA00022598"/>
    </source>
</evidence>
<dbReference type="NCBIfam" id="TIGR01087">
    <property type="entry name" value="murD"/>
    <property type="match status" value="1"/>
</dbReference>
<dbReference type="InterPro" id="IPR013221">
    <property type="entry name" value="Mur_ligase_cen"/>
</dbReference>
<organism evidence="10 11">
    <name type="scientific">candidate division TM6 bacterium JCVI TM6SC1</name>
    <dbReference type="NCBI Taxonomy" id="1306947"/>
    <lineage>
        <taxon>Bacteria</taxon>
        <taxon>Candidatus Babelota</taxon>
        <taxon>Vermiphilus</taxon>
    </lineage>
</organism>
<dbReference type="GO" id="GO:0071555">
    <property type="term" value="P:cell wall organization"/>
    <property type="evidence" value="ECO:0007669"/>
    <property type="project" value="UniProtKB-KW"/>
</dbReference>
<dbReference type="PANTHER" id="PTHR43692">
    <property type="entry name" value="UDP-N-ACETYLMURAMOYLALANINE--D-GLUTAMATE LIGASE"/>
    <property type="match status" value="1"/>
</dbReference>
<evidence type="ECO:0000256" key="7">
    <source>
        <dbReference type="RuleBase" id="RU003664"/>
    </source>
</evidence>
<dbReference type="Pfam" id="PF08245">
    <property type="entry name" value="Mur_ligase_M"/>
    <property type="match status" value="1"/>
</dbReference>
<evidence type="ECO:0000259" key="8">
    <source>
        <dbReference type="Pfam" id="PF02875"/>
    </source>
</evidence>
<dbReference type="GO" id="GO:0008764">
    <property type="term" value="F:UDP-N-acetylmuramoylalanine-D-glutamate ligase activity"/>
    <property type="evidence" value="ECO:0007669"/>
    <property type="project" value="UniProtKB-EC"/>
</dbReference>
<name>A0A0D2JDI6_9BACT</name>
<reference evidence="10 11" key="1">
    <citation type="journal article" date="2013" name="Proc. Natl. Acad. Sci. U.S.A.">
        <title>Candidate phylum TM6 genome recovered from a hospital sink biofilm provides genomic insights into this uncultivated phylum.</title>
        <authorList>
            <person name="McLean J.S."/>
            <person name="Lombardo M.J."/>
            <person name="Badger J.H."/>
            <person name="Edlund A."/>
            <person name="Novotny M."/>
            <person name="Yee-Greenbaum J."/>
            <person name="Vyahhi N."/>
            <person name="Hall A.P."/>
            <person name="Yang Y."/>
            <person name="Dupont C.L."/>
            <person name="Ziegler M.G."/>
            <person name="Chitsaz H."/>
            <person name="Allen A.E."/>
            <person name="Yooseph S."/>
            <person name="Tesler G."/>
            <person name="Pevzner P.A."/>
            <person name="Friedman R.M."/>
            <person name="Nealson K.H."/>
            <person name="Venter J.C."/>
            <person name="Lasken R.S."/>
        </authorList>
    </citation>
    <scope>NUCLEOTIDE SEQUENCE [LARGE SCALE GENOMIC DNA]</scope>
    <source>
        <strain evidence="10 11">TM6SC1</strain>
    </source>
</reference>
<dbReference type="InterPro" id="IPR005762">
    <property type="entry name" value="MurD"/>
</dbReference>
<dbReference type="EMBL" id="ARQD01000003">
    <property type="protein sequence ID" value="KIX85046.1"/>
    <property type="molecule type" value="Genomic_DNA"/>
</dbReference>
<keyword evidence="3" id="KW-0963">Cytoplasm</keyword>
<sequence>MITSQFRDKKVGIWGLGTVGISALNFFYQQQAYIQVMDHQVPDEKSIKLLEKYQATYISQEQVSLFWESNDYILASPGIDIRAYGHIYKDKIITELDIFEHYYKHPYIAVTGSIGKTSVVTLLDTLFNHHNIQSQTAGNIGRGMLDLLNLQRSEQTILELSSFQLEYTKYISPKLSVITNIFENHLDRHDTFVSYKIAKFKILQSPSTQKLIPLELWQDVPYPIQQDPRTHFFSLNARPNTLPINKTQKLYTYYQDHLVCIQDGVICPIIPVKDLPQVSFALNWLIVIASYVILLQKIPQLNQNHSYTLPNNRCQLVREYKGISFYNDSKSTIMESTLMAIDSLQPQKIIVLIGGLSKGANRAPFFRAFQSKILRVICFGREADTLASYAQQANLNFDVCYDLRTAFSTACSYATAGTAILLSPGGSSYDLFKNYTERGQQFCELVTDYIISQTK</sequence>
<evidence type="ECO:0000256" key="5">
    <source>
        <dbReference type="ARBA" id="ARBA00022741"/>
    </source>
</evidence>
<dbReference type="InterPro" id="IPR036565">
    <property type="entry name" value="Mur-like_cat_sf"/>
</dbReference>
<dbReference type="Pfam" id="PF02875">
    <property type="entry name" value="Mur_ligase_C"/>
    <property type="match status" value="1"/>
</dbReference>
<accession>A0A0D2JDI6</accession>
<dbReference type="UniPathway" id="UPA00219"/>
<keyword evidence="7" id="KW-0131">Cell cycle</keyword>
<keyword evidence="6" id="KW-0067">ATP-binding</keyword>
<keyword evidence="11" id="KW-1185">Reference proteome</keyword>
<dbReference type="InterPro" id="IPR004101">
    <property type="entry name" value="Mur_ligase_C"/>
</dbReference>
<comment type="caution">
    <text evidence="10">The sequence shown here is derived from an EMBL/GenBank/DDBJ whole genome shotgun (WGS) entry which is preliminary data.</text>
</comment>
<dbReference type="Gene3D" id="3.40.50.720">
    <property type="entry name" value="NAD(P)-binding Rossmann-like Domain"/>
    <property type="match status" value="1"/>
</dbReference>
<dbReference type="AlphaFoldDB" id="A0A0D2JDI6"/>
<evidence type="ECO:0000256" key="2">
    <source>
        <dbReference type="ARBA" id="ARBA00004752"/>
    </source>
</evidence>
<feature type="domain" description="Mur ligase central" evidence="9">
    <location>
        <begin position="110"/>
        <end position="209"/>
    </location>
</feature>
<dbReference type="SUPFAM" id="SSF53623">
    <property type="entry name" value="MurD-like peptide ligases, catalytic domain"/>
    <property type="match status" value="1"/>
</dbReference>
<dbReference type="Gene3D" id="3.40.1190.10">
    <property type="entry name" value="Mur-like, catalytic domain"/>
    <property type="match status" value="1"/>
</dbReference>
<evidence type="ECO:0000259" key="9">
    <source>
        <dbReference type="Pfam" id="PF08245"/>
    </source>
</evidence>
<keyword evidence="7" id="KW-0573">Peptidoglycan synthesis</keyword>
<keyword evidence="7" id="KW-0961">Cell wall biogenesis/degradation</keyword>
<dbReference type="GO" id="GO:0008360">
    <property type="term" value="P:regulation of cell shape"/>
    <property type="evidence" value="ECO:0007669"/>
    <property type="project" value="UniProtKB-KW"/>
</dbReference>
<dbReference type="EC" id="6.3.2.9" evidence="7"/>
<dbReference type="GO" id="GO:0009252">
    <property type="term" value="P:peptidoglycan biosynthetic process"/>
    <property type="evidence" value="ECO:0007669"/>
    <property type="project" value="UniProtKB-UniPathway"/>
</dbReference>
<keyword evidence="7" id="KW-0132">Cell division</keyword>
<comment type="subcellular location">
    <subcellularLocation>
        <location evidence="1 7">Cytoplasm</location>
    </subcellularLocation>
</comment>
<dbReference type="SUPFAM" id="SSF53244">
    <property type="entry name" value="MurD-like peptide ligases, peptide-binding domain"/>
    <property type="match status" value="1"/>
</dbReference>
<dbReference type="GO" id="GO:0051301">
    <property type="term" value="P:cell division"/>
    <property type="evidence" value="ECO:0007669"/>
    <property type="project" value="UniProtKB-KW"/>
</dbReference>
<dbReference type="eggNOG" id="COG0771">
    <property type="taxonomic scope" value="Bacteria"/>
</dbReference>
<keyword evidence="7" id="KW-0133">Cell shape</keyword>